<accession>A0ABT0NB69</accession>
<dbReference type="Proteomes" id="UP001202831">
    <property type="component" value="Unassembled WGS sequence"/>
</dbReference>
<evidence type="ECO:0000259" key="5">
    <source>
        <dbReference type="Pfam" id="PF01258"/>
    </source>
</evidence>
<keyword evidence="3" id="KW-0862">Zinc</keyword>
<proteinExistence type="predicted"/>
<evidence type="ECO:0000256" key="1">
    <source>
        <dbReference type="ARBA" id="ARBA00022723"/>
    </source>
</evidence>
<dbReference type="RefSeq" id="WP_249250257.1">
    <property type="nucleotide sequence ID" value="NZ_JAKIKT010000008.1"/>
</dbReference>
<organism evidence="6 7">
    <name type="scientific">Shewanella corallii</name>
    <dbReference type="NCBI Taxonomy" id="560080"/>
    <lineage>
        <taxon>Bacteria</taxon>
        <taxon>Pseudomonadati</taxon>
        <taxon>Pseudomonadota</taxon>
        <taxon>Gammaproteobacteria</taxon>
        <taxon>Alteromonadales</taxon>
        <taxon>Shewanellaceae</taxon>
        <taxon>Shewanella</taxon>
    </lineage>
</organism>
<sequence length="113" mass="13005">MNDSDIHHRLNALALELEQQAIALLPSTPSEYNLQQLINALVQHKLTQHSVYVQLLKLDAARCQLELGLFGLCADCEEEIPQHLLDANITVQRCHRCQLKYDKEQRHELRLAL</sequence>
<evidence type="ECO:0000313" key="7">
    <source>
        <dbReference type="Proteomes" id="UP001202831"/>
    </source>
</evidence>
<evidence type="ECO:0000256" key="4">
    <source>
        <dbReference type="PROSITE-ProRule" id="PRU00510"/>
    </source>
</evidence>
<comment type="caution">
    <text evidence="6">The sequence shown here is derived from an EMBL/GenBank/DDBJ whole genome shotgun (WGS) entry which is preliminary data.</text>
</comment>
<dbReference type="Gene3D" id="1.20.120.910">
    <property type="entry name" value="DksA, coiled-coil domain"/>
    <property type="match status" value="1"/>
</dbReference>
<dbReference type="Pfam" id="PF01258">
    <property type="entry name" value="zf-dskA_traR"/>
    <property type="match status" value="1"/>
</dbReference>
<dbReference type="PROSITE" id="PS51128">
    <property type="entry name" value="ZF_DKSA_2"/>
    <property type="match status" value="1"/>
</dbReference>
<keyword evidence="7" id="KW-1185">Reference proteome</keyword>
<evidence type="ECO:0000256" key="3">
    <source>
        <dbReference type="ARBA" id="ARBA00022833"/>
    </source>
</evidence>
<keyword evidence="2" id="KW-0863">Zinc-finger</keyword>
<gene>
    <name evidence="6" type="ORF">L2725_18145</name>
</gene>
<reference evidence="6 7" key="1">
    <citation type="submission" date="2022-01" db="EMBL/GenBank/DDBJ databases">
        <title>Whole genome-based taxonomy of the Shewanellaceae.</title>
        <authorList>
            <person name="Martin-Rodriguez A.J."/>
        </authorList>
    </citation>
    <scope>NUCLEOTIDE SEQUENCE [LARGE SCALE GENOMIC DNA]</scope>
    <source>
        <strain evidence="6 7">DSM 21332</strain>
    </source>
</reference>
<dbReference type="EMBL" id="JAKIKT010000008">
    <property type="protein sequence ID" value="MCL2915678.1"/>
    <property type="molecule type" value="Genomic_DNA"/>
</dbReference>
<keyword evidence="1" id="KW-0479">Metal-binding</keyword>
<evidence type="ECO:0000313" key="6">
    <source>
        <dbReference type="EMBL" id="MCL2915678.1"/>
    </source>
</evidence>
<evidence type="ECO:0000256" key="2">
    <source>
        <dbReference type="ARBA" id="ARBA00022771"/>
    </source>
</evidence>
<dbReference type="InterPro" id="IPR000962">
    <property type="entry name" value="Znf_DskA_TraR"/>
</dbReference>
<feature type="domain" description="Zinc finger DksA/TraR C4-type" evidence="5">
    <location>
        <begin position="68"/>
        <end position="102"/>
    </location>
</feature>
<name>A0ABT0NB69_9GAMM</name>
<protein>
    <submittedName>
        <fullName evidence="6">TraR/DksA C4-type zinc finger protein</fullName>
    </submittedName>
</protein>
<feature type="zinc finger region" description="dksA C4-type" evidence="4">
    <location>
        <begin position="73"/>
        <end position="97"/>
    </location>
</feature>